<organism evidence="1 2">
    <name type="scientific">Helicostylum pulchrum</name>
    <dbReference type="NCBI Taxonomy" id="562976"/>
    <lineage>
        <taxon>Eukaryota</taxon>
        <taxon>Fungi</taxon>
        <taxon>Fungi incertae sedis</taxon>
        <taxon>Mucoromycota</taxon>
        <taxon>Mucoromycotina</taxon>
        <taxon>Mucoromycetes</taxon>
        <taxon>Mucorales</taxon>
        <taxon>Mucorineae</taxon>
        <taxon>Mucoraceae</taxon>
        <taxon>Helicostylum</taxon>
    </lineage>
</organism>
<evidence type="ECO:0000313" key="2">
    <source>
        <dbReference type="Proteomes" id="UP001476247"/>
    </source>
</evidence>
<name>A0ABP9Y7H3_9FUNG</name>
<sequence>MPHPANIQSNLKSQFDKIDNMYLNDDLRVFGRDTDRIFKQVDIIRRKQIELATEHIGLDNMEDTSLVLPVSDDIDDEYKRNLLYFSKKEIALKSLMGKLDTLGEIMQVYYKPL</sequence>
<comment type="caution">
    <text evidence="1">The sequence shown here is derived from an EMBL/GenBank/DDBJ whole genome shotgun (WGS) entry which is preliminary data.</text>
</comment>
<dbReference type="EMBL" id="BAABUJ010000025">
    <property type="protein sequence ID" value="GAA5802929.1"/>
    <property type="molecule type" value="Genomic_DNA"/>
</dbReference>
<keyword evidence="2" id="KW-1185">Reference proteome</keyword>
<reference evidence="1 2" key="1">
    <citation type="submission" date="2024-04" db="EMBL/GenBank/DDBJ databases">
        <title>genome sequences of Mucor flavus KT1a and Helicostylum pulchrum KT1b strains isolation_sourced from the surface of a dry-aged beef.</title>
        <authorList>
            <person name="Toyotome T."/>
            <person name="Hosono M."/>
            <person name="Torimaru M."/>
            <person name="Fukuda K."/>
            <person name="Mikami N."/>
        </authorList>
    </citation>
    <scope>NUCLEOTIDE SEQUENCE [LARGE SCALE GENOMIC DNA]</scope>
    <source>
        <strain evidence="1 2">KT1b</strain>
    </source>
</reference>
<protein>
    <submittedName>
        <fullName evidence="1">Uncharacterized protein</fullName>
    </submittedName>
</protein>
<gene>
    <name evidence="1" type="ORF">HPULCUR_008404</name>
</gene>
<accession>A0ABP9Y7H3</accession>
<dbReference type="Proteomes" id="UP001476247">
    <property type="component" value="Unassembled WGS sequence"/>
</dbReference>
<proteinExistence type="predicted"/>
<evidence type="ECO:0000313" key="1">
    <source>
        <dbReference type="EMBL" id="GAA5802929.1"/>
    </source>
</evidence>